<keyword evidence="4" id="KW-1185">Reference proteome</keyword>
<keyword evidence="2" id="KW-1133">Transmembrane helix</keyword>
<dbReference type="InterPro" id="IPR017937">
    <property type="entry name" value="Thioredoxin_CS"/>
</dbReference>
<dbReference type="InterPro" id="IPR036249">
    <property type="entry name" value="Thioredoxin-like_sf"/>
</dbReference>
<evidence type="ECO:0000313" key="3">
    <source>
        <dbReference type="EMBL" id="MFD2170731.1"/>
    </source>
</evidence>
<keyword evidence="2" id="KW-0472">Membrane</keyword>
<protein>
    <submittedName>
        <fullName evidence="3">TlpA family protein disulfide reductase</fullName>
    </submittedName>
</protein>
<evidence type="ECO:0000256" key="2">
    <source>
        <dbReference type="SAM" id="Phobius"/>
    </source>
</evidence>
<name>A0ABW4ZZ93_9BACL</name>
<feature type="region of interest" description="Disordered" evidence="1">
    <location>
        <begin position="167"/>
        <end position="186"/>
    </location>
</feature>
<accession>A0ABW4ZZ93</accession>
<evidence type="ECO:0000256" key="1">
    <source>
        <dbReference type="SAM" id="MobiDB-lite"/>
    </source>
</evidence>
<dbReference type="Gene3D" id="3.40.30.10">
    <property type="entry name" value="Glutaredoxin"/>
    <property type="match status" value="1"/>
</dbReference>
<sequence length="186" mass="20415">MQTTTALLAIFCCTMLGLALIWTRRLRGEIAFLPTEGQSSVASLHPLIGLQLADAMPWPEHLKQREAVVMFSSPTCPPCQKEIEDYLQAFQGNAPALPLLVVLRAEKQDAYEKYVKKYGDLVQIISADDQLLHEQLQVTAFPTACLVDARGVVTRVERPMVKLFAQTPKATAPTEQHRGASAAANG</sequence>
<feature type="transmembrane region" description="Helical" evidence="2">
    <location>
        <begin position="6"/>
        <end position="23"/>
    </location>
</feature>
<dbReference type="SUPFAM" id="SSF52833">
    <property type="entry name" value="Thioredoxin-like"/>
    <property type="match status" value="1"/>
</dbReference>
<evidence type="ECO:0000313" key="4">
    <source>
        <dbReference type="Proteomes" id="UP001597343"/>
    </source>
</evidence>
<dbReference type="RefSeq" id="WP_386046973.1">
    <property type="nucleotide sequence ID" value="NZ_JBHUIO010000006.1"/>
</dbReference>
<dbReference type="EMBL" id="JBHUIO010000006">
    <property type="protein sequence ID" value="MFD2170731.1"/>
    <property type="molecule type" value="Genomic_DNA"/>
</dbReference>
<reference evidence="4" key="1">
    <citation type="journal article" date="2019" name="Int. J. Syst. Evol. Microbiol.">
        <title>The Global Catalogue of Microorganisms (GCM) 10K type strain sequencing project: providing services to taxonomists for standard genome sequencing and annotation.</title>
        <authorList>
            <consortium name="The Broad Institute Genomics Platform"/>
            <consortium name="The Broad Institute Genome Sequencing Center for Infectious Disease"/>
            <person name="Wu L."/>
            <person name="Ma J."/>
        </authorList>
    </citation>
    <scope>NUCLEOTIDE SEQUENCE [LARGE SCALE GENOMIC DNA]</scope>
    <source>
        <strain evidence="4">CGMCC 1.13574</strain>
    </source>
</reference>
<gene>
    <name evidence="3" type="ORF">ACFSOY_12025</name>
</gene>
<keyword evidence="2" id="KW-0812">Transmembrane</keyword>
<dbReference type="PROSITE" id="PS00194">
    <property type="entry name" value="THIOREDOXIN_1"/>
    <property type="match status" value="1"/>
</dbReference>
<organism evidence="3 4">
    <name type="scientific">Tumebacillus lipolyticus</name>
    <dbReference type="NCBI Taxonomy" id="1280370"/>
    <lineage>
        <taxon>Bacteria</taxon>
        <taxon>Bacillati</taxon>
        <taxon>Bacillota</taxon>
        <taxon>Bacilli</taxon>
        <taxon>Bacillales</taxon>
        <taxon>Alicyclobacillaceae</taxon>
        <taxon>Tumebacillus</taxon>
    </lineage>
</organism>
<dbReference type="Proteomes" id="UP001597343">
    <property type="component" value="Unassembled WGS sequence"/>
</dbReference>
<proteinExistence type="predicted"/>
<comment type="caution">
    <text evidence="3">The sequence shown here is derived from an EMBL/GenBank/DDBJ whole genome shotgun (WGS) entry which is preliminary data.</text>
</comment>